<dbReference type="PANTHER" id="PTHR43649">
    <property type="entry name" value="ARABINOSE-BINDING PROTEIN-RELATED"/>
    <property type="match status" value="1"/>
</dbReference>
<dbReference type="OrthoDB" id="8663148at2"/>
<comment type="caution">
    <text evidence="3">The sequence shown here is derived from an EMBL/GenBank/DDBJ whole genome shotgun (WGS) entry which is preliminary data.</text>
</comment>
<dbReference type="PROSITE" id="PS51257">
    <property type="entry name" value="PROKAR_LIPOPROTEIN"/>
    <property type="match status" value="1"/>
</dbReference>
<dbReference type="Proteomes" id="UP000093355">
    <property type="component" value="Unassembled WGS sequence"/>
</dbReference>
<proteinExistence type="inferred from homology"/>
<comment type="similarity">
    <text evidence="1">Belongs to the bacterial solute-binding protein 1 family.</text>
</comment>
<dbReference type="STRING" id="904291.A7J15_10660"/>
<dbReference type="Gene3D" id="3.40.190.10">
    <property type="entry name" value="Periplasmic binding protein-like II"/>
    <property type="match status" value="2"/>
</dbReference>
<dbReference type="EMBL" id="LXMD01000029">
    <property type="protein sequence ID" value="OCG72753.1"/>
    <property type="molecule type" value="Genomic_DNA"/>
</dbReference>
<evidence type="ECO:0000256" key="1">
    <source>
        <dbReference type="ARBA" id="ARBA00008520"/>
    </source>
</evidence>
<evidence type="ECO:0000313" key="3">
    <source>
        <dbReference type="EMBL" id="OCG72753.1"/>
    </source>
</evidence>
<gene>
    <name evidence="3" type="ORF">A7J15_10660</name>
</gene>
<dbReference type="InterPro" id="IPR006059">
    <property type="entry name" value="SBP"/>
</dbReference>
<accession>A0A1B9N838</accession>
<dbReference type="Pfam" id="PF13416">
    <property type="entry name" value="SBP_bac_8"/>
    <property type="match status" value="1"/>
</dbReference>
<dbReference type="SUPFAM" id="SSF53850">
    <property type="entry name" value="Periplasmic binding protein-like II"/>
    <property type="match status" value="1"/>
</dbReference>
<evidence type="ECO:0000313" key="4">
    <source>
        <dbReference type="Proteomes" id="UP000093355"/>
    </source>
</evidence>
<dbReference type="AlphaFoldDB" id="A0A1B9N838"/>
<keyword evidence="4" id="KW-1185">Reference proteome</keyword>
<dbReference type="PANTHER" id="PTHR43649:SF29">
    <property type="entry name" value="OSMOPROTECTIVE COMPOUNDS-BINDING PROTEIN GGTB"/>
    <property type="match status" value="1"/>
</dbReference>
<dbReference type="InterPro" id="IPR050490">
    <property type="entry name" value="Bact_solute-bd_prot1"/>
</dbReference>
<reference evidence="3 4" key="1">
    <citation type="submission" date="2016-05" db="EMBL/GenBank/DDBJ databases">
        <authorList>
            <person name="Lavstsen T."/>
            <person name="Jespersen J.S."/>
        </authorList>
    </citation>
    <scope>NUCLEOTIDE SEQUENCE [LARGE SCALE GENOMIC DNA]</scope>
    <source>
        <strain evidence="3 4">YLB-01</strain>
    </source>
</reference>
<organism evidence="3 4">
    <name type="scientific">Microbacterium sediminis</name>
    <dbReference type="NCBI Taxonomy" id="904291"/>
    <lineage>
        <taxon>Bacteria</taxon>
        <taxon>Bacillati</taxon>
        <taxon>Actinomycetota</taxon>
        <taxon>Actinomycetes</taxon>
        <taxon>Micrococcales</taxon>
        <taxon>Microbacteriaceae</taxon>
        <taxon>Microbacterium</taxon>
    </lineage>
</organism>
<name>A0A1B9N838_9MICO</name>
<protein>
    <submittedName>
        <fullName evidence="3">Sugar ABC transporter substrate-binding protein</fullName>
    </submittedName>
</protein>
<evidence type="ECO:0000256" key="2">
    <source>
        <dbReference type="ARBA" id="ARBA00022448"/>
    </source>
</evidence>
<keyword evidence="2" id="KW-0813">Transport</keyword>
<sequence length="436" mass="46222">MNADRRRKAIVVSAVGVVGLTLAGCSGGNGGGGGSDIEGDFSGEELTVVAAWSGAEQENFEAVLDEFEAQTGATVRYTSFGDNGPTYIQGQLEGGDPPSVAIVGQPALMQELATNGDIVPLSDEALGVVEENYSQDWIDLATVDGETYGVWFKAANKSTVWYNADIYDEAGATEPEDWDDFLEQLQIVTDAGYAGISVGADVGWPLTDWFENVYLRVAGGEKYDQLTNHEIPWTDPSVQETLEVLAELWGSDLVQSGGDQRDFPTSVTEVFGAEPNAGTVFEGDFVAGNITADGNSVVGENALFYDFPSINGSEPSVVGGGDVAVAFSDDPAVDALMQFLASPEAAEIWVPNGGLTSPNQSVDTSLYPDDVSRQIAEALTSAETFRFDMSDLTPSAFGGTQGQGFWQEMIRFYQDPTDIQGTMEALEAAAASAYPD</sequence>